<protein>
    <submittedName>
        <fullName evidence="1">Uncharacterized protein</fullName>
    </submittedName>
</protein>
<dbReference type="EMBL" id="GBRH01162232">
    <property type="protein sequence ID" value="JAE35664.1"/>
    <property type="molecule type" value="Transcribed_RNA"/>
</dbReference>
<sequence length="103" mass="11678">MLRIRTLSCPVGSHLMMLKAMNSTSEDLCLCRTKCSTTIGLLKHVCLHCPLKLVEVHCSANFHWETEYNIYASVCPLHFKNGQDKWTIIRTTKPFPAATLNTL</sequence>
<evidence type="ECO:0000313" key="1">
    <source>
        <dbReference type="EMBL" id="JAE35664.1"/>
    </source>
</evidence>
<proteinExistence type="predicted"/>
<dbReference type="AlphaFoldDB" id="A0A0A9HIN2"/>
<name>A0A0A9HIN2_ARUDO</name>
<reference evidence="1" key="2">
    <citation type="journal article" date="2015" name="Data Brief">
        <title>Shoot transcriptome of the giant reed, Arundo donax.</title>
        <authorList>
            <person name="Barrero R.A."/>
            <person name="Guerrero F.D."/>
            <person name="Moolhuijzen P."/>
            <person name="Goolsby J.A."/>
            <person name="Tidwell J."/>
            <person name="Bellgard S.E."/>
            <person name="Bellgard M.I."/>
        </authorList>
    </citation>
    <scope>NUCLEOTIDE SEQUENCE</scope>
    <source>
        <tissue evidence="1">Shoot tissue taken approximately 20 cm above the soil surface</tissue>
    </source>
</reference>
<reference evidence="1" key="1">
    <citation type="submission" date="2014-09" db="EMBL/GenBank/DDBJ databases">
        <authorList>
            <person name="Magalhaes I.L.F."/>
            <person name="Oliveira U."/>
            <person name="Santos F.R."/>
            <person name="Vidigal T.H.D.A."/>
            <person name="Brescovit A.D."/>
            <person name="Santos A.J."/>
        </authorList>
    </citation>
    <scope>NUCLEOTIDE SEQUENCE</scope>
    <source>
        <tissue evidence="1">Shoot tissue taken approximately 20 cm above the soil surface</tissue>
    </source>
</reference>
<accession>A0A0A9HIN2</accession>
<organism evidence="1">
    <name type="scientific">Arundo donax</name>
    <name type="common">Giant reed</name>
    <name type="synonym">Donax arundinaceus</name>
    <dbReference type="NCBI Taxonomy" id="35708"/>
    <lineage>
        <taxon>Eukaryota</taxon>
        <taxon>Viridiplantae</taxon>
        <taxon>Streptophyta</taxon>
        <taxon>Embryophyta</taxon>
        <taxon>Tracheophyta</taxon>
        <taxon>Spermatophyta</taxon>
        <taxon>Magnoliopsida</taxon>
        <taxon>Liliopsida</taxon>
        <taxon>Poales</taxon>
        <taxon>Poaceae</taxon>
        <taxon>PACMAD clade</taxon>
        <taxon>Arundinoideae</taxon>
        <taxon>Arundineae</taxon>
        <taxon>Arundo</taxon>
    </lineage>
</organism>